<organism evidence="1 2">
    <name type="scientific">Penicillium digitatum</name>
    <name type="common">Green mold</name>
    <dbReference type="NCBI Taxonomy" id="36651"/>
    <lineage>
        <taxon>Eukaryota</taxon>
        <taxon>Fungi</taxon>
        <taxon>Dikarya</taxon>
        <taxon>Ascomycota</taxon>
        <taxon>Pezizomycotina</taxon>
        <taxon>Eurotiomycetes</taxon>
        <taxon>Eurotiomycetidae</taxon>
        <taxon>Eurotiales</taxon>
        <taxon>Aspergillaceae</taxon>
        <taxon>Penicillium</taxon>
    </lineage>
</organism>
<dbReference type="GeneID" id="90952411"/>
<evidence type="ECO:0000313" key="1">
    <source>
        <dbReference type="EMBL" id="QQK39743.1"/>
    </source>
</evidence>
<dbReference type="AlphaFoldDB" id="A0A7T6XEM3"/>
<reference evidence="1 2" key="1">
    <citation type="submission" date="2020-08" db="EMBL/GenBank/DDBJ databases">
        <title>The completed genome sequence of the pathogenic ascomycete fungus Penicillium digitatum.</title>
        <authorList>
            <person name="Wang M."/>
        </authorList>
    </citation>
    <scope>NUCLEOTIDE SEQUENCE [LARGE SCALE GENOMIC DNA]</scope>
    <source>
        <strain evidence="1 2">PdW03</strain>
    </source>
</reference>
<dbReference type="Proteomes" id="UP000595662">
    <property type="component" value="Chromosome 1"/>
</dbReference>
<sequence>MVIGLDLSAVDSHRSPEARIASLALDFMARKVAERQAAFSSDEAVFMDILMDILMDIPRVSPELPYMKSMSEMIDGSETLDWLF</sequence>
<gene>
    <name evidence="1" type="ORF">Pdw03_2597</name>
</gene>
<protein>
    <submittedName>
        <fullName evidence="1">Fungal transcriptional regulatory protein, N-terminal</fullName>
    </submittedName>
</protein>
<dbReference type="RefSeq" id="XP_065955638.1">
    <property type="nucleotide sequence ID" value="XM_066100238.1"/>
</dbReference>
<dbReference type="EMBL" id="CP060774">
    <property type="protein sequence ID" value="QQK39743.1"/>
    <property type="molecule type" value="Genomic_DNA"/>
</dbReference>
<proteinExistence type="predicted"/>
<name>A0A7T6XEM3_PENDI</name>
<evidence type="ECO:0000313" key="2">
    <source>
        <dbReference type="Proteomes" id="UP000595662"/>
    </source>
</evidence>
<accession>A0A7T6XEM3</accession>